<evidence type="ECO:0000313" key="3">
    <source>
        <dbReference type="Proteomes" id="UP000636709"/>
    </source>
</evidence>
<keyword evidence="1" id="KW-0812">Transmembrane</keyword>
<dbReference type="EMBL" id="JACEFO010000662">
    <property type="protein sequence ID" value="KAF8762231.1"/>
    <property type="molecule type" value="Genomic_DNA"/>
</dbReference>
<dbReference type="AlphaFoldDB" id="A0A835FJM2"/>
<name>A0A835FJM2_9POAL</name>
<dbReference type="Proteomes" id="UP000636709">
    <property type="component" value="Unassembled WGS sequence"/>
</dbReference>
<dbReference type="OrthoDB" id="737323at2759"/>
<proteinExistence type="predicted"/>
<feature type="transmembrane region" description="Helical" evidence="1">
    <location>
        <begin position="271"/>
        <end position="297"/>
    </location>
</feature>
<comment type="caution">
    <text evidence="2">The sequence shown here is derived from an EMBL/GenBank/DDBJ whole genome shotgun (WGS) entry which is preliminary data.</text>
</comment>
<keyword evidence="3" id="KW-1185">Reference proteome</keyword>
<feature type="transmembrane region" description="Helical" evidence="1">
    <location>
        <begin position="146"/>
        <end position="171"/>
    </location>
</feature>
<organism evidence="2 3">
    <name type="scientific">Digitaria exilis</name>
    <dbReference type="NCBI Taxonomy" id="1010633"/>
    <lineage>
        <taxon>Eukaryota</taxon>
        <taxon>Viridiplantae</taxon>
        <taxon>Streptophyta</taxon>
        <taxon>Embryophyta</taxon>
        <taxon>Tracheophyta</taxon>
        <taxon>Spermatophyta</taxon>
        <taxon>Magnoliopsida</taxon>
        <taxon>Liliopsida</taxon>
        <taxon>Poales</taxon>
        <taxon>Poaceae</taxon>
        <taxon>PACMAD clade</taxon>
        <taxon>Panicoideae</taxon>
        <taxon>Panicodae</taxon>
        <taxon>Paniceae</taxon>
        <taxon>Anthephorinae</taxon>
        <taxon>Digitaria</taxon>
    </lineage>
</organism>
<feature type="transmembrane region" description="Helical" evidence="1">
    <location>
        <begin position="238"/>
        <end position="259"/>
    </location>
</feature>
<feature type="transmembrane region" description="Helical" evidence="1">
    <location>
        <begin position="109"/>
        <end position="134"/>
    </location>
</feature>
<dbReference type="PANTHER" id="PTHR34483">
    <property type="entry name" value="OS09G0129800 PROTEIN"/>
    <property type="match status" value="1"/>
</dbReference>
<reference evidence="2" key="1">
    <citation type="submission" date="2020-07" db="EMBL/GenBank/DDBJ databases">
        <title>Genome sequence and genetic diversity analysis of an under-domesticated orphan crop, white fonio (Digitaria exilis).</title>
        <authorList>
            <person name="Bennetzen J.L."/>
            <person name="Chen S."/>
            <person name="Ma X."/>
            <person name="Wang X."/>
            <person name="Yssel A.E.J."/>
            <person name="Chaluvadi S.R."/>
            <person name="Johnson M."/>
            <person name="Gangashetty P."/>
            <person name="Hamidou F."/>
            <person name="Sanogo M.D."/>
            <person name="Zwaenepoel A."/>
            <person name="Wallace J."/>
            <person name="Van De Peer Y."/>
            <person name="Van Deynze A."/>
        </authorList>
    </citation>
    <scope>NUCLEOTIDE SEQUENCE</scope>
    <source>
        <tissue evidence="2">Leaves</tissue>
    </source>
</reference>
<dbReference type="PANTHER" id="PTHR34483:SF5">
    <property type="entry name" value="TRANSMEMBRANE PROTEIN"/>
    <property type="match status" value="1"/>
</dbReference>
<keyword evidence="1" id="KW-0472">Membrane</keyword>
<feature type="transmembrane region" description="Helical" evidence="1">
    <location>
        <begin position="30"/>
        <end position="48"/>
    </location>
</feature>
<evidence type="ECO:0000256" key="1">
    <source>
        <dbReference type="SAM" id="Phobius"/>
    </source>
</evidence>
<accession>A0A835FJM2</accession>
<keyword evidence="1" id="KW-1133">Transmembrane helix</keyword>
<feature type="transmembrane region" description="Helical" evidence="1">
    <location>
        <begin position="183"/>
        <end position="203"/>
    </location>
</feature>
<sequence length="322" mass="35204">MAAGKIPTPSTSFFNILKDGALLPFRNRSLFIAVFALTVAYTLLRRLVNDMAVSTDELLRDVMAFSNDTDATRSPDEVHRFLRDLAKDTWNLFWPGGAQRLLDFTVGNAVWIVSLLAAVATYAGETSCSFATLLGKAMAQLKGAALTIAFAYVMQVAYAVLLISAMAALLVLDRLFENVPAGLLILGWLLLAAAAVFLEYFAFVCRLSLVVAVAEPDRHSASAVRRAWQLLRGRRRRAVLLIAVTSALAFVCNRAYGLARTRAVSCEASVMLLWFVYVVVMDAVELFAVCAITAFYYECKARNDAATATEFVKLASEELLSA</sequence>
<evidence type="ECO:0000313" key="2">
    <source>
        <dbReference type="EMBL" id="KAF8762231.1"/>
    </source>
</evidence>
<gene>
    <name evidence="2" type="ORF">HU200_009784</name>
</gene>
<protein>
    <submittedName>
        <fullName evidence="2">Uncharacterized protein</fullName>
    </submittedName>
</protein>